<evidence type="ECO:0000256" key="5">
    <source>
        <dbReference type="ARBA" id="ARBA00022645"/>
    </source>
</evidence>
<dbReference type="PRINTS" id="PR00725">
    <property type="entry name" value="DADACBPTASE1"/>
</dbReference>
<dbReference type="GO" id="GO:0009002">
    <property type="term" value="F:serine-type D-Ala-D-Ala carboxypeptidase activity"/>
    <property type="evidence" value="ECO:0007669"/>
    <property type="project" value="UniProtKB-EC"/>
</dbReference>
<dbReference type="EC" id="3.4.16.4" evidence="4"/>
<evidence type="ECO:0000313" key="15">
    <source>
        <dbReference type="EMBL" id="CTQ42324.1"/>
    </source>
</evidence>
<dbReference type="OrthoDB" id="9795979at2"/>
<keyword evidence="9" id="KW-0133">Cell shape</keyword>
<evidence type="ECO:0000256" key="4">
    <source>
        <dbReference type="ARBA" id="ARBA00012448"/>
    </source>
</evidence>
<comment type="function">
    <text evidence="1">Removes C-terminal D-alanyl residues from sugar-peptide cell wall precursors.</text>
</comment>
<keyword evidence="10" id="KW-0573">Peptidoglycan synthesis</keyword>
<dbReference type="GO" id="GO:0009252">
    <property type="term" value="P:peptidoglycan biosynthetic process"/>
    <property type="evidence" value="ECO:0007669"/>
    <property type="project" value="UniProtKB-UniPathway"/>
</dbReference>
<dbReference type="GO" id="GO:0008360">
    <property type="term" value="P:regulation of cell shape"/>
    <property type="evidence" value="ECO:0007669"/>
    <property type="project" value="UniProtKB-KW"/>
</dbReference>
<gene>
    <name evidence="15" type="primary">dacC_1</name>
    <name evidence="15" type="ORF">LAL4801_00751</name>
</gene>
<dbReference type="InterPro" id="IPR015956">
    <property type="entry name" value="Peniciliin-bd_prot_C_sf"/>
</dbReference>
<dbReference type="SUPFAM" id="SSF56601">
    <property type="entry name" value="beta-lactamase/transpeptidase-like"/>
    <property type="match status" value="1"/>
</dbReference>
<keyword evidence="11" id="KW-0961">Cell wall biogenesis/degradation</keyword>
<dbReference type="Gene3D" id="3.40.710.10">
    <property type="entry name" value="DD-peptidase/beta-lactamase superfamily"/>
    <property type="match status" value="1"/>
</dbReference>
<dbReference type="InterPro" id="IPR001967">
    <property type="entry name" value="Peptidase_S11_N"/>
</dbReference>
<dbReference type="Gene3D" id="2.60.410.10">
    <property type="entry name" value="D-Ala-D-Ala carboxypeptidase, C-terminal domain"/>
    <property type="match status" value="1"/>
</dbReference>
<evidence type="ECO:0000259" key="14">
    <source>
        <dbReference type="SMART" id="SM00936"/>
    </source>
</evidence>
<evidence type="ECO:0000256" key="2">
    <source>
        <dbReference type="ARBA" id="ARBA00004752"/>
    </source>
</evidence>
<dbReference type="AlphaFoldDB" id="A0A0M6XWU6"/>
<evidence type="ECO:0000256" key="3">
    <source>
        <dbReference type="ARBA" id="ARBA00007164"/>
    </source>
</evidence>
<dbReference type="SUPFAM" id="SSF69189">
    <property type="entry name" value="Penicillin-binding protein associated domain"/>
    <property type="match status" value="1"/>
</dbReference>
<keyword evidence="6" id="KW-0645">Protease</keyword>
<proteinExistence type="inferred from homology"/>
<accession>A0A0M6XWU6</accession>
<keyword evidence="5 15" id="KW-0121">Carboxypeptidase</keyword>
<comment type="catalytic activity">
    <reaction evidence="12">
        <text>Preferential cleavage: (Ac)2-L-Lys-D-Ala-|-D-Ala. Also transpeptidation of peptidyl-alanyl moieties that are N-acyl substituents of D-alanine.</text>
        <dbReference type="EC" id="3.4.16.4"/>
    </reaction>
</comment>
<dbReference type="GO" id="GO:0071555">
    <property type="term" value="P:cell wall organization"/>
    <property type="evidence" value="ECO:0007669"/>
    <property type="project" value="UniProtKB-KW"/>
</dbReference>
<dbReference type="Pfam" id="PF07943">
    <property type="entry name" value="PBP5_C"/>
    <property type="match status" value="1"/>
</dbReference>
<comment type="pathway">
    <text evidence="2">Cell wall biogenesis; peptidoglycan biosynthesis.</text>
</comment>
<dbReference type="InterPro" id="IPR012338">
    <property type="entry name" value="Beta-lactam/transpept-like"/>
</dbReference>
<evidence type="ECO:0000256" key="7">
    <source>
        <dbReference type="ARBA" id="ARBA00022729"/>
    </source>
</evidence>
<dbReference type="PANTHER" id="PTHR21581:SF6">
    <property type="entry name" value="TRAFFICKING PROTEIN PARTICLE COMPLEX SUBUNIT 12"/>
    <property type="match status" value="1"/>
</dbReference>
<sequence length="401" mass="42539">MASAYSVSGFLKASRRLVGRGALSAFFVVSAFALPGNAAETIVTKAPMAFLYEPGSGTILFAKEPDQPFAPGALAKVMTAATVFKAVKEGDLSLDQTCKVSEHAWRTGGAPSGRGATMFAAIKSDISVEDLLKGLLVHNGNDSAIVLAECLDGSEEAFAVRMNEFAQSIGMKNSRFGNPTGYPEVPSQTTVRDQARLAEYILESHADLYPMFAIPEFTWNKIFQRNKNPLLGEIRNLDGLGGGNDAESGYSGLGSVDRNGRRVIAAVAGLSSDKHRLQTLKEVIEGAWEYFSVQTLFSAGDVVADGRVFGGVTSSVPLVSEKSVDVLLPRGGTLDYRIRVIYNGPLPAPVNAGEQVGEIRVIGKDGIVYRSPLVTGGAVAEGTMIGRALDGLQELLFGWIG</sequence>
<dbReference type="Pfam" id="PF00768">
    <property type="entry name" value="Peptidase_S11"/>
    <property type="match status" value="1"/>
</dbReference>
<dbReference type="STRING" id="187304.B0E33_26395"/>
<protein>
    <recommendedName>
        <fullName evidence="4">serine-type D-Ala-D-Ala carboxypeptidase</fullName>
        <ecNumber evidence="4">3.4.16.4</ecNumber>
    </recommendedName>
</protein>
<dbReference type="SMART" id="SM00936">
    <property type="entry name" value="PBP5_C"/>
    <property type="match status" value="1"/>
</dbReference>
<evidence type="ECO:0000256" key="12">
    <source>
        <dbReference type="ARBA" id="ARBA00034000"/>
    </source>
</evidence>
<dbReference type="Proteomes" id="UP000048926">
    <property type="component" value="Unassembled WGS sequence"/>
</dbReference>
<organism evidence="15 16">
    <name type="scientific">Roseibium aggregatum</name>
    <dbReference type="NCBI Taxonomy" id="187304"/>
    <lineage>
        <taxon>Bacteria</taxon>
        <taxon>Pseudomonadati</taxon>
        <taxon>Pseudomonadota</taxon>
        <taxon>Alphaproteobacteria</taxon>
        <taxon>Hyphomicrobiales</taxon>
        <taxon>Stappiaceae</taxon>
        <taxon>Roseibium</taxon>
    </lineage>
</organism>
<name>A0A0M6XWU6_9HYPH</name>
<evidence type="ECO:0000256" key="6">
    <source>
        <dbReference type="ARBA" id="ARBA00022670"/>
    </source>
</evidence>
<dbReference type="GO" id="GO:0006508">
    <property type="term" value="P:proteolysis"/>
    <property type="evidence" value="ECO:0007669"/>
    <property type="project" value="UniProtKB-KW"/>
</dbReference>
<evidence type="ECO:0000256" key="8">
    <source>
        <dbReference type="ARBA" id="ARBA00022801"/>
    </source>
</evidence>
<keyword evidence="7" id="KW-0732">Signal</keyword>
<dbReference type="InterPro" id="IPR018044">
    <property type="entry name" value="Peptidase_S11"/>
</dbReference>
<evidence type="ECO:0000256" key="13">
    <source>
        <dbReference type="RuleBase" id="RU004016"/>
    </source>
</evidence>
<dbReference type="InterPro" id="IPR037167">
    <property type="entry name" value="Peptidase_S11_C_sf"/>
</dbReference>
<evidence type="ECO:0000256" key="9">
    <source>
        <dbReference type="ARBA" id="ARBA00022960"/>
    </source>
</evidence>
<dbReference type="EMBL" id="CXST01000001">
    <property type="protein sequence ID" value="CTQ42324.1"/>
    <property type="molecule type" value="Genomic_DNA"/>
</dbReference>
<evidence type="ECO:0000313" key="16">
    <source>
        <dbReference type="Proteomes" id="UP000048926"/>
    </source>
</evidence>
<dbReference type="PANTHER" id="PTHR21581">
    <property type="entry name" value="D-ALANYL-D-ALANINE CARBOXYPEPTIDASE"/>
    <property type="match status" value="1"/>
</dbReference>
<reference evidence="16" key="1">
    <citation type="submission" date="2015-07" db="EMBL/GenBank/DDBJ databases">
        <authorList>
            <person name="Rodrigo-Torres Lidia"/>
            <person name="Arahal R.David."/>
        </authorList>
    </citation>
    <scope>NUCLEOTIDE SEQUENCE [LARGE SCALE GENOMIC DNA]</scope>
    <source>
        <strain evidence="16">CECT 4801</strain>
    </source>
</reference>
<evidence type="ECO:0000256" key="1">
    <source>
        <dbReference type="ARBA" id="ARBA00003217"/>
    </source>
</evidence>
<dbReference type="InterPro" id="IPR012907">
    <property type="entry name" value="Peptidase_S11_C"/>
</dbReference>
<keyword evidence="16" id="KW-1185">Reference proteome</keyword>
<dbReference type="UniPathway" id="UPA00219"/>
<feature type="domain" description="Peptidase S11 D-Ala-D-Ala carboxypeptidase A C-terminal" evidence="14">
    <location>
        <begin position="291"/>
        <end position="381"/>
    </location>
</feature>
<evidence type="ECO:0000256" key="11">
    <source>
        <dbReference type="ARBA" id="ARBA00023316"/>
    </source>
</evidence>
<evidence type="ECO:0000256" key="10">
    <source>
        <dbReference type="ARBA" id="ARBA00022984"/>
    </source>
</evidence>
<keyword evidence="8 15" id="KW-0378">Hydrolase</keyword>
<comment type="similarity">
    <text evidence="3 13">Belongs to the peptidase S11 family.</text>
</comment>